<keyword evidence="4 12" id="KW-0813">Transport</keyword>
<evidence type="ECO:0000256" key="1">
    <source>
        <dbReference type="ARBA" id="ARBA00004651"/>
    </source>
</evidence>
<protein>
    <recommendedName>
        <fullName evidence="12">Sugar transporter SWEET</fullName>
    </recommendedName>
</protein>
<comment type="function">
    <text evidence="12">Mediates sugar transport across membranes.</text>
</comment>
<keyword evidence="7 12" id="KW-0812">Transmembrane</keyword>
<evidence type="ECO:0000313" key="15">
    <source>
        <dbReference type="RefSeq" id="XP_030761752.1"/>
    </source>
</evidence>
<dbReference type="Pfam" id="PF03083">
    <property type="entry name" value="MtN3_slv"/>
    <property type="match status" value="2"/>
</dbReference>
<evidence type="ECO:0000256" key="12">
    <source>
        <dbReference type="RuleBase" id="RU910715"/>
    </source>
</evidence>
<evidence type="ECO:0000256" key="7">
    <source>
        <dbReference type="ARBA" id="ARBA00022692"/>
    </source>
</evidence>
<dbReference type="RefSeq" id="XP_030761751.1">
    <property type="nucleotide sequence ID" value="XM_030905891.1"/>
</dbReference>
<dbReference type="KEGG" id="soy:115886646"/>
<evidence type="ECO:0000256" key="3">
    <source>
        <dbReference type="ARBA" id="ARBA00007809"/>
    </source>
</evidence>
<feature type="transmembrane region" description="Helical" evidence="12">
    <location>
        <begin position="14"/>
        <end position="34"/>
    </location>
</feature>
<organism evidence="13 15">
    <name type="scientific">Sitophilus oryzae</name>
    <name type="common">Rice weevil</name>
    <name type="synonym">Curculio oryzae</name>
    <dbReference type="NCBI Taxonomy" id="7048"/>
    <lineage>
        <taxon>Eukaryota</taxon>
        <taxon>Metazoa</taxon>
        <taxon>Ecdysozoa</taxon>
        <taxon>Arthropoda</taxon>
        <taxon>Hexapoda</taxon>
        <taxon>Insecta</taxon>
        <taxon>Pterygota</taxon>
        <taxon>Neoptera</taxon>
        <taxon>Endopterygota</taxon>
        <taxon>Coleoptera</taxon>
        <taxon>Polyphaga</taxon>
        <taxon>Cucujiformia</taxon>
        <taxon>Curculionidae</taxon>
        <taxon>Dryophthorinae</taxon>
        <taxon>Sitophilus</taxon>
    </lineage>
</organism>
<comment type="subcellular location">
    <subcellularLocation>
        <location evidence="1 12">Cell membrane</location>
        <topology evidence="1 12">Multi-pass membrane protein</topology>
    </subcellularLocation>
    <subcellularLocation>
        <location evidence="2">Golgi apparatus membrane</location>
        <topology evidence="2">Multi-pass membrane protein</topology>
    </subcellularLocation>
</comment>
<evidence type="ECO:0000256" key="6">
    <source>
        <dbReference type="ARBA" id="ARBA00022597"/>
    </source>
</evidence>
<dbReference type="GO" id="GO:0005886">
    <property type="term" value="C:plasma membrane"/>
    <property type="evidence" value="ECO:0007669"/>
    <property type="project" value="UniProtKB-SubCell"/>
</dbReference>
<evidence type="ECO:0000256" key="5">
    <source>
        <dbReference type="ARBA" id="ARBA00022475"/>
    </source>
</evidence>
<sequence>MEALSNSLQPYKNLVAQTASIVTILQFFSGVFICRDIYNKKSTKGISSMPFIGGVTISVLNLKYGLLLSDSAMITVNVVAIVLNLAYSVFFYLYAEDKVGEFMKPAGIGAALTAVLLGYCEYEHPDYLEFRFGLILTVLMLALLGSPLIDLKEIIRKKDASSIPFPLTFMATLVTFLWLLYGVILLNNFMILQNFIGFVLSLIQLILLFLFPGNSSVSSPSKKKKAKSTKRD</sequence>
<gene>
    <name evidence="14 15" type="primary">LOC115886646</name>
</gene>
<feature type="transmembrane region" description="Helical" evidence="12">
    <location>
        <begin position="72"/>
        <end position="95"/>
    </location>
</feature>
<dbReference type="AlphaFoldDB" id="A0A6J2YEC2"/>
<evidence type="ECO:0000313" key="14">
    <source>
        <dbReference type="RefSeq" id="XP_030761751.1"/>
    </source>
</evidence>
<dbReference type="RefSeq" id="XP_030761752.1">
    <property type="nucleotide sequence ID" value="XM_030905892.1"/>
</dbReference>
<evidence type="ECO:0000256" key="9">
    <source>
        <dbReference type="ARBA" id="ARBA00022989"/>
    </source>
</evidence>
<keyword evidence="8" id="KW-0677">Repeat</keyword>
<evidence type="ECO:0000313" key="13">
    <source>
        <dbReference type="Proteomes" id="UP000504635"/>
    </source>
</evidence>
<keyword evidence="13" id="KW-1185">Reference proteome</keyword>
<dbReference type="GO" id="GO:0000139">
    <property type="term" value="C:Golgi membrane"/>
    <property type="evidence" value="ECO:0007669"/>
    <property type="project" value="UniProtKB-SubCell"/>
</dbReference>
<comment type="similarity">
    <text evidence="3 12">Belongs to the SWEET sugar transporter family.</text>
</comment>
<dbReference type="Proteomes" id="UP000504635">
    <property type="component" value="Unplaced"/>
</dbReference>
<dbReference type="FunFam" id="1.20.1280.290:FF:000004">
    <property type="entry name" value="Sugar transporter SWEET"/>
    <property type="match status" value="1"/>
</dbReference>
<name>A0A6J2YEC2_SITOR</name>
<keyword evidence="6 12" id="KW-0762">Sugar transport</keyword>
<evidence type="ECO:0000256" key="11">
    <source>
        <dbReference type="ARBA" id="ARBA00023136"/>
    </source>
</evidence>
<evidence type="ECO:0000256" key="4">
    <source>
        <dbReference type="ARBA" id="ARBA00022448"/>
    </source>
</evidence>
<proteinExistence type="inferred from homology"/>
<feature type="transmembrane region" description="Helical" evidence="12">
    <location>
        <begin position="163"/>
        <end position="184"/>
    </location>
</feature>
<dbReference type="PANTHER" id="PTHR10791">
    <property type="entry name" value="RAG1-ACTIVATING PROTEIN 1"/>
    <property type="match status" value="1"/>
</dbReference>
<keyword evidence="11 12" id="KW-0472">Membrane</keyword>
<dbReference type="InterPro" id="IPR047664">
    <property type="entry name" value="SWEET"/>
</dbReference>
<feature type="transmembrane region" description="Helical" evidence="12">
    <location>
        <begin position="46"/>
        <end position="66"/>
    </location>
</feature>
<evidence type="ECO:0000256" key="10">
    <source>
        <dbReference type="ARBA" id="ARBA00023034"/>
    </source>
</evidence>
<feature type="transmembrane region" description="Helical" evidence="12">
    <location>
        <begin position="190"/>
        <end position="211"/>
    </location>
</feature>
<dbReference type="InterPro" id="IPR004316">
    <property type="entry name" value="SWEET_rpt"/>
</dbReference>
<keyword evidence="10" id="KW-0333">Golgi apparatus</keyword>
<evidence type="ECO:0000256" key="2">
    <source>
        <dbReference type="ARBA" id="ARBA00004653"/>
    </source>
</evidence>
<evidence type="ECO:0000256" key="8">
    <source>
        <dbReference type="ARBA" id="ARBA00022737"/>
    </source>
</evidence>
<dbReference type="Gene3D" id="1.20.1280.290">
    <property type="match status" value="2"/>
</dbReference>
<feature type="transmembrane region" description="Helical" evidence="12">
    <location>
        <begin position="102"/>
        <end position="119"/>
    </location>
</feature>
<keyword evidence="5" id="KW-1003">Cell membrane</keyword>
<keyword evidence="9 12" id="KW-1133">Transmembrane helix</keyword>
<dbReference type="GO" id="GO:0051119">
    <property type="term" value="F:sugar transmembrane transporter activity"/>
    <property type="evidence" value="ECO:0007669"/>
    <property type="project" value="InterPro"/>
</dbReference>
<reference evidence="14 15" key="1">
    <citation type="submission" date="2025-04" db="UniProtKB">
        <authorList>
            <consortium name="RefSeq"/>
        </authorList>
    </citation>
    <scope>IDENTIFICATION</scope>
    <source>
        <tissue evidence="14 15">Gonads</tissue>
    </source>
</reference>
<dbReference type="PANTHER" id="PTHR10791:SF5">
    <property type="entry name" value="SUGAR TRANSPORTER SWEET"/>
    <property type="match status" value="1"/>
</dbReference>
<feature type="transmembrane region" description="Helical" evidence="12">
    <location>
        <begin position="131"/>
        <end position="151"/>
    </location>
</feature>
<dbReference type="OrthoDB" id="409725at2759"/>
<dbReference type="GeneID" id="115886646"/>
<accession>A0A6J2YEC2</accession>